<dbReference type="CDD" id="cd02576">
    <property type="entry name" value="PseudoU_synth_ScPUS7"/>
    <property type="match status" value="1"/>
</dbReference>
<comment type="similarity">
    <text evidence="1">Belongs to the pseudouridine synthase TruD family.</text>
</comment>
<dbReference type="PIRSF" id="PIRSF037016">
    <property type="entry name" value="Pseudouridin_synth_euk_prd"/>
    <property type="match status" value="1"/>
</dbReference>
<dbReference type="InterPro" id="IPR042214">
    <property type="entry name" value="TruD_catalytic"/>
</dbReference>
<evidence type="ECO:0000313" key="7">
    <source>
        <dbReference type="EMBL" id="KAK7101851.1"/>
    </source>
</evidence>
<dbReference type="InterPro" id="IPR011760">
    <property type="entry name" value="PsdUridine_synth_TruD_insert"/>
</dbReference>
<feature type="compositionally biased region" description="Basic and acidic residues" evidence="5">
    <location>
        <begin position="19"/>
        <end position="33"/>
    </location>
</feature>
<dbReference type="NCBIfam" id="TIGR00094">
    <property type="entry name" value="tRNA_TruD_broad"/>
    <property type="match status" value="1"/>
</dbReference>
<keyword evidence="2" id="KW-0819">tRNA processing</keyword>
<evidence type="ECO:0000256" key="4">
    <source>
        <dbReference type="ARBA" id="ARBA00036943"/>
    </source>
</evidence>
<name>A0AAN9GB34_9CAEN</name>
<keyword evidence="3" id="KW-0413">Isomerase</keyword>
<dbReference type="PROSITE" id="PS50984">
    <property type="entry name" value="TRUD"/>
    <property type="match status" value="1"/>
</dbReference>
<feature type="compositionally biased region" description="Basic and acidic residues" evidence="5">
    <location>
        <begin position="40"/>
        <end position="49"/>
    </location>
</feature>
<dbReference type="InterPro" id="IPR001656">
    <property type="entry name" value="PsdUridine_synth_TruD"/>
</dbReference>
<dbReference type="FunFam" id="3.30.2350.20:FF:000003">
    <property type="entry name" value="Pseudouridylate synthase 7 homolog"/>
    <property type="match status" value="1"/>
</dbReference>
<dbReference type="Gene3D" id="3.30.2350.20">
    <property type="entry name" value="TruD, catalytic domain"/>
    <property type="match status" value="2"/>
</dbReference>
<evidence type="ECO:0000313" key="8">
    <source>
        <dbReference type="Proteomes" id="UP001374579"/>
    </source>
</evidence>
<accession>A0AAN9GB34</accession>
<dbReference type="GO" id="GO:0005634">
    <property type="term" value="C:nucleus"/>
    <property type="evidence" value="ECO:0007669"/>
    <property type="project" value="TreeGrafter"/>
</dbReference>
<dbReference type="SUPFAM" id="SSF55120">
    <property type="entry name" value="Pseudouridine synthase"/>
    <property type="match status" value="1"/>
</dbReference>
<evidence type="ECO:0000256" key="5">
    <source>
        <dbReference type="SAM" id="MobiDB-lite"/>
    </source>
</evidence>
<gene>
    <name evidence="7" type="ORF">V1264_020172</name>
</gene>
<dbReference type="AlphaFoldDB" id="A0AAN9GB34"/>
<organism evidence="7 8">
    <name type="scientific">Littorina saxatilis</name>
    <dbReference type="NCBI Taxonomy" id="31220"/>
    <lineage>
        <taxon>Eukaryota</taxon>
        <taxon>Metazoa</taxon>
        <taxon>Spiralia</taxon>
        <taxon>Lophotrochozoa</taxon>
        <taxon>Mollusca</taxon>
        <taxon>Gastropoda</taxon>
        <taxon>Caenogastropoda</taxon>
        <taxon>Littorinimorpha</taxon>
        <taxon>Littorinoidea</taxon>
        <taxon>Littorinidae</taxon>
        <taxon>Littorina</taxon>
    </lineage>
</organism>
<comment type="caution">
    <text evidence="7">The sequence shown here is derived from an EMBL/GenBank/DDBJ whole genome shotgun (WGS) entry which is preliminary data.</text>
</comment>
<dbReference type="EMBL" id="JBAMIC010000010">
    <property type="protein sequence ID" value="KAK7101851.1"/>
    <property type="molecule type" value="Genomic_DNA"/>
</dbReference>
<feature type="domain" description="TRUD" evidence="6">
    <location>
        <begin position="317"/>
        <end position="558"/>
    </location>
</feature>
<dbReference type="GO" id="GO:0008033">
    <property type="term" value="P:tRNA processing"/>
    <property type="evidence" value="ECO:0007669"/>
    <property type="project" value="UniProtKB-KW"/>
</dbReference>
<comment type="catalytic activity">
    <reaction evidence="4">
        <text>a uridine in tRNA = a pseudouridine in tRNA</text>
        <dbReference type="Rhea" id="RHEA:54572"/>
        <dbReference type="Rhea" id="RHEA-COMP:13339"/>
        <dbReference type="Rhea" id="RHEA-COMP:13934"/>
        <dbReference type="ChEBI" id="CHEBI:65314"/>
        <dbReference type="ChEBI" id="CHEBI:65315"/>
    </reaction>
</comment>
<feature type="region of interest" description="Disordered" evidence="5">
    <location>
        <begin position="1"/>
        <end position="49"/>
    </location>
</feature>
<dbReference type="InterPro" id="IPR020103">
    <property type="entry name" value="PsdUridine_synth_cat_dom_sf"/>
</dbReference>
<dbReference type="Pfam" id="PF01142">
    <property type="entry name" value="TruD"/>
    <property type="match status" value="1"/>
</dbReference>
<dbReference type="Proteomes" id="UP001374579">
    <property type="component" value="Unassembled WGS sequence"/>
</dbReference>
<reference evidence="7 8" key="1">
    <citation type="submission" date="2024-02" db="EMBL/GenBank/DDBJ databases">
        <title>Chromosome-scale genome assembly of the rough periwinkle Littorina saxatilis.</title>
        <authorList>
            <person name="De Jode A."/>
            <person name="Faria R."/>
            <person name="Formenti G."/>
            <person name="Sims Y."/>
            <person name="Smith T.P."/>
            <person name="Tracey A."/>
            <person name="Wood J.M.D."/>
            <person name="Zagrodzka Z.B."/>
            <person name="Johannesson K."/>
            <person name="Butlin R.K."/>
            <person name="Leder E.H."/>
        </authorList>
    </citation>
    <scope>NUCLEOTIDE SEQUENCE [LARGE SCALE GENOMIC DNA]</scope>
    <source>
        <strain evidence="7">Snail1</strain>
        <tissue evidence="7">Muscle</tissue>
    </source>
</reference>
<sequence length="636" mass="71696">MSLKREQAEEGIPPTKRLKVQEEEKDGQVKDEGMEPEGGDENKTGKEEDNYSLLSMLREEDVGITEYISKQAGVSAIIKQRYSDFVVNEISISGEVVHLTNTDVPVIVEEAEPSGPVDTVLSEDFLASLKQVAAGSIPTASIPAGDNKDVRLRVHRAVKSAFPNVETKTEDKDGEKVITAMLKAAVKDKRRGQEWPSSKARFPFCGFVLYKENKGTMDVIHLMARYLKVKDNVFQYAGTKDKRGKTTQQITAHKIPPKRLQDLNKFLRNITVGNFSYVENKLRLGDLKGNRFTIVLRNVVGEEEDIEKGLTSLREVGFVNYYGLQRFGSLSVPTHMVGRALLKEDYEEAVNLIIAGDKSDGFPYRKVWTETKDPEKTMESLQHRHFTERMVLRSLIKRPTDFCGAVQSIPRNLRLIYPHAYQSMVWNIMASRRIKTFGLKPVVGDLVLPSGAVADAEVEPEMVDADGENGSQAEEEHPQNKKTRERVKPIVLEDGKVSQYTIYDVVLPLPGFDVLYPNNEVHTWYKEHLEKDGFDINSMERKNRDFSLPGSYRAIVVQPTDVEWKTFRYNDPTVALALSDSDRMDGVEEPQSVEDGKLRALRLTFNLPTSSYATMALREVLKTDTSPAQQASMNVT</sequence>
<keyword evidence="8" id="KW-1185">Reference proteome</keyword>
<dbReference type="PANTHER" id="PTHR13326:SF31">
    <property type="entry name" value="PSEUDOURIDYLATE SYNTHASE 7 HOMOLOG"/>
    <property type="match status" value="1"/>
</dbReference>
<protein>
    <recommendedName>
        <fullName evidence="6">TRUD domain-containing protein</fullName>
    </recommendedName>
</protein>
<evidence type="ECO:0000256" key="2">
    <source>
        <dbReference type="ARBA" id="ARBA00022694"/>
    </source>
</evidence>
<evidence type="ECO:0000256" key="3">
    <source>
        <dbReference type="ARBA" id="ARBA00023235"/>
    </source>
</evidence>
<dbReference type="GO" id="GO:0003723">
    <property type="term" value="F:RNA binding"/>
    <property type="evidence" value="ECO:0007669"/>
    <property type="project" value="InterPro"/>
</dbReference>
<feature type="region of interest" description="Disordered" evidence="5">
    <location>
        <begin position="463"/>
        <end position="484"/>
    </location>
</feature>
<evidence type="ECO:0000256" key="1">
    <source>
        <dbReference type="ARBA" id="ARBA00007953"/>
    </source>
</evidence>
<dbReference type="PANTHER" id="PTHR13326">
    <property type="entry name" value="TRNA PSEUDOURIDINE SYNTHASE D"/>
    <property type="match status" value="1"/>
</dbReference>
<evidence type="ECO:0000259" key="6">
    <source>
        <dbReference type="PROSITE" id="PS50984"/>
    </source>
</evidence>
<proteinExistence type="inferred from homology"/>
<dbReference type="GO" id="GO:0009982">
    <property type="term" value="F:pseudouridine synthase activity"/>
    <property type="evidence" value="ECO:0007669"/>
    <property type="project" value="InterPro"/>
</dbReference>
<dbReference type="GO" id="GO:0001522">
    <property type="term" value="P:pseudouridine synthesis"/>
    <property type="evidence" value="ECO:0007669"/>
    <property type="project" value="InterPro"/>
</dbReference>